<proteinExistence type="predicted"/>
<dbReference type="EMBL" id="JADEXG010000013">
    <property type="protein sequence ID" value="MBE9077155.1"/>
    <property type="molecule type" value="Genomic_DNA"/>
</dbReference>
<dbReference type="RefSeq" id="WP_193905816.1">
    <property type="nucleotide sequence ID" value="NZ_JADEXG010000013.1"/>
</dbReference>
<reference evidence="1" key="1">
    <citation type="submission" date="2020-10" db="EMBL/GenBank/DDBJ databases">
        <authorList>
            <person name="Castelo-Branco R."/>
            <person name="Eusebio N."/>
            <person name="Adriana R."/>
            <person name="Vieira A."/>
            <person name="Brugerolle De Fraissinette N."/>
            <person name="Rezende De Castro R."/>
            <person name="Schneider M.P."/>
            <person name="Vasconcelos V."/>
            <person name="Leao P.N."/>
        </authorList>
    </citation>
    <scope>NUCLEOTIDE SEQUENCE</scope>
    <source>
        <strain evidence="1">LEGE 07310</strain>
    </source>
</reference>
<accession>A0A8J7A6W8</accession>
<evidence type="ECO:0000313" key="2">
    <source>
        <dbReference type="Proteomes" id="UP000636505"/>
    </source>
</evidence>
<gene>
    <name evidence="1" type="ORF">IQ241_07565</name>
</gene>
<dbReference type="SUPFAM" id="SSF52833">
    <property type="entry name" value="Thioredoxin-like"/>
    <property type="match status" value="1"/>
</dbReference>
<dbReference type="InterPro" id="IPR012863">
    <property type="entry name" value="DUF1636"/>
</dbReference>
<keyword evidence="2" id="KW-1185">Reference proteome</keyword>
<dbReference type="Pfam" id="PF07845">
    <property type="entry name" value="DUF1636"/>
    <property type="match status" value="1"/>
</dbReference>
<protein>
    <submittedName>
        <fullName evidence="1">DUF1636 domain-containing protein</fullName>
    </submittedName>
</protein>
<comment type="caution">
    <text evidence="1">The sequence shown here is derived from an EMBL/GenBank/DDBJ whole genome shotgun (WGS) entry which is preliminary data.</text>
</comment>
<sequence>MSQQHTIFVCTTCASAHRTKQPIKVSGGNRLLTQLKTLLQHWPLQNEFSIHPVDCMGVCDQDCAVALSAPAKNTYLLGNLPVDGDQLEPTATAVLEYASKFYNKPDGTVTYIQCPGLLRKKVLARIPPLPESPA</sequence>
<dbReference type="Proteomes" id="UP000636505">
    <property type="component" value="Unassembled WGS sequence"/>
</dbReference>
<dbReference type="InterPro" id="IPR036249">
    <property type="entry name" value="Thioredoxin-like_sf"/>
</dbReference>
<organism evidence="1 2">
    <name type="scientific">Vasconcelosia minhoensis LEGE 07310</name>
    <dbReference type="NCBI Taxonomy" id="915328"/>
    <lineage>
        <taxon>Bacteria</taxon>
        <taxon>Bacillati</taxon>
        <taxon>Cyanobacteriota</taxon>
        <taxon>Cyanophyceae</taxon>
        <taxon>Nodosilineales</taxon>
        <taxon>Cymatolegaceae</taxon>
        <taxon>Vasconcelosia</taxon>
        <taxon>Vasconcelosia minhoensis</taxon>
    </lineage>
</organism>
<evidence type="ECO:0000313" key="1">
    <source>
        <dbReference type="EMBL" id="MBE9077155.1"/>
    </source>
</evidence>
<dbReference type="AlphaFoldDB" id="A0A8J7A6W8"/>
<name>A0A8J7A6W8_9CYAN</name>
<dbReference type="Gene3D" id="3.40.30.10">
    <property type="entry name" value="Glutaredoxin"/>
    <property type="match status" value="1"/>
</dbReference>